<dbReference type="RefSeq" id="WP_062679217.1">
    <property type="nucleotide sequence ID" value="NZ_LQYW01000178.1"/>
</dbReference>
<dbReference type="InterPro" id="IPR012156">
    <property type="entry name" value="Cold_shock_CspA"/>
</dbReference>
<dbReference type="GO" id="GO:0003676">
    <property type="term" value="F:nucleic acid binding"/>
    <property type="evidence" value="ECO:0007669"/>
    <property type="project" value="InterPro"/>
</dbReference>
<dbReference type="Proteomes" id="UP000075324">
    <property type="component" value="Unassembled WGS sequence"/>
</dbReference>
<keyword evidence="1" id="KW-0812">Transmembrane</keyword>
<comment type="caution">
    <text evidence="2">The sequence shown here is derived from an EMBL/GenBank/DDBJ whole genome shotgun (WGS) entry which is preliminary data.</text>
</comment>
<evidence type="ECO:0008006" key="4">
    <source>
        <dbReference type="Google" id="ProtNLM"/>
    </source>
</evidence>
<sequence>MVQYIVFINLIGFFTMAADKYKAKHRKWRIAESTIWFISIIGGAIGTTVGMHLFRHKTKHRSFRYRLPLIAAIEAMTCIIFYL</sequence>
<dbReference type="PIRSF" id="PIRSF002599">
    <property type="entry name" value="Cold_shock_A"/>
    <property type="match status" value="1"/>
</dbReference>
<gene>
    <name evidence="2" type="ORF">B4110_2839</name>
</gene>
<dbReference type="AlphaFoldDB" id="A0A150MD46"/>
<accession>A0A150MD46</accession>
<evidence type="ECO:0000313" key="2">
    <source>
        <dbReference type="EMBL" id="KYD22517.1"/>
    </source>
</evidence>
<dbReference type="PATRIC" id="fig|153151.4.peg.2118"/>
<feature type="transmembrane region" description="Helical" evidence="1">
    <location>
        <begin position="34"/>
        <end position="53"/>
    </location>
</feature>
<reference evidence="2 3" key="1">
    <citation type="submission" date="2016-01" db="EMBL/GenBank/DDBJ databases">
        <title>Draft Genome Sequences of Seven Thermophilic Sporeformers Isolated from Foods.</title>
        <authorList>
            <person name="Berendsen E.M."/>
            <person name="Wells-Bennik M.H."/>
            <person name="Krawcyk A.O."/>
            <person name="De Jong A."/>
            <person name="Holsappel S."/>
            <person name="Eijlander R.T."/>
            <person name="Kuipers O.P."/>
        </authorList>
    </citation>
    <scope>NUCLEOTIDE SEQUENCE [LARGE SCALE GENOMIC DNA]</scope>
    <source>
        <strain evidence="2 3">B4110</strain>
    </source>
</reference>
<dbReference type="InterPro" id="IPR010718">
    <property type="entry name" value="DUF1294"/>
</dbReference>
<evidence type="ECO:0000313" key="3">
    <source>
        <dbReference type="Proteomes" id="UP000075324"/>
    </source>
</evidence>
<evidence type="ECO:0000256" key="1">
    <source>
        <dbReference type="SAM" id="Phobius"/>
    </source>
</evidence>
<protein>
    <recommendedName>
        <fullName evidence="4">DUF1294 domain-containing protein</fullName>
    </recommendedName>
</protein>
<organism evidence="2 3">
    <name type="scientific">Parageobacillus toebii</name>
    <dbReference type="NCBI Taxonomy" id="153151"/>
    <lineage>
        <taxon>Bacteria</taxon>
        <taxon>Bacillati</taxon>
        <taxon>Bacillota</taxon>
        <taxon>Bacilli</taxon>
        <taxon>Bacillales</taxon>
        <taxon>Anoxybacillaceae</taxon>
        <taxon>Parageobacillus</taxon>
    </lineage>
</organism>
<keyword evidence="1" id="KW-1133">Transmembrane helix</keyword>
<keyword evidence="1" id="KW-0472">Membrane</keyword>
<name>A0A150MD46_9BACL</name>
<dbReference type="Pfam" id="PF06961">
    <property type="entry name" value="DUF1294"/>
    <property type="match status" value="1"/>
</dbReference>
<proteinExistence type="predicted"/>
<dbReference type="EMBL" id="LQYW01000178">
    <property type="protein sequence ID" value="KYD22517.1"/>
    <property type="molecule type" value="Genomic_DNA"/>
</dbReference>